<keyword evidence="8" id="KW-1185">Reference proteome</keyword>
<dbReference type="EnsemblMetazoa" id="AALFPA23_004558.R5592">
    <property type="protein sequence ID" value="AALFPA23_004558.P5592"/>
    <property type="gene ID" value="AALFPA23_004558"/>
</dbReference>
<protein>
    <recommendedName>
        <fullName evidence="9">ETS domain-containing protein</fullName>
    </recommendedName>
</protein>
<dbReference type="Proteomes" id="UP000069940">
    <property type="component" value="Unassembled WGS sequence"/>
</dbReference>
<dbReference type="PANTHER" id="PTHR11849:SF305">
    <property type="entry name" value="DNA-BINDING PROTEIN D-ETS-6"/>
    <property type="match status" value="1"/>
</dbReference>
<reference evidence="8" key="1">
    <citation type="journal article" date="2015" name="Proc. Natl. Acad. Sci. U.S.A.">
        <title>Genome sequence of the Asian Tiger mosquito, Aedes albopictus, reveals insights into its biology, genetics, and evolution.</title>
        <authorList>
            <person name="Chen X.G."/>
            <person name="Jiang X."/>
            <person name="Gu J."/>
            <person name="Xu M."/>
            <person name="Wu Y."/>
            <person name="Deng Y."/>
            <person name="Zhang C."/>
            <person name="Bonizzoni M."/>
            <person name="Dermauw W."/>
            <person name="Vontas J."/>
            <person name="Armbruster P."/>
            <person name="Huang X."/>
            <person name="Yang Y."/>
            <person name="Zhang H."/>
            <person name="He W."/>
            <person name="Peng H."/>
            <person name="Liu Y."/>
            <person name="Wu K."/>
            <person name="Chen J."/>
            <person name="Lirakis M."/>
            <person name="Topalis P."/>
            <person name="Van Leeuwen T."/>
            <person name="Hall A.B."/>
            <person name="Jiang X."/>
            <person name="Thorpe C."/>
            <person name="Mueller R.L."/>
            <person name="Sun C."/>
            <person name="Waterhouse R.M."/>
            <person name="Yan G."/>
            <person name="Tu Z.J."/>
            <person name="Fang X."/>
            <person name="James A.A."/>
        </authorList>
    </citation>
    <scope>NUCLEOTIDE SEQUENCE [LARGE SCALE GENOMIC DNA]</scope>
    <source>
        <strain evidence="8">Foshan</strain>
    </source>
</reference>
<evidence type="ECO:0000256" key="4">
    <source>
        <dbReference type="SAM" id="MobiDB-lite"/>
    </source>
</evidence>
<evidence type="ECO:0000313" key="7">
    <source>
        <dbReference type="EnsemblMetazoa" id="AALFPA23_004558.P5592"/>
    </source>
</evidence>
<evidence type="ECO:0000256" key="2">
    <source>
        <dbReference type="ARBA" id="ARBA00023125"/>
    </source>
</evidence>
<comment type="subcellular location">
    <subcellularLocation>
        <location evidence="3">Nucleus</location>
    </subcellularLocation>
</comment>
<dbReference type="PROSITE" id="PS00346">
    <property type="entry name" value="ETS_DOMAIN_2"/>
    <property type="match status" value="1"/>
</dbReference>
<dbReference type="Pfam" id="PF02198">
    <property type="entry name" value="SAM_PNT"/>
    <property type="match status" value="1"/>
</dbReference>
<dbReference type="PROSITE" id="PS51433">
    <property type="entry name" value="PNT"/>
    <property type="match status" value="1"/>
</dbReference>
<dbReference type="Gene3D" id="1.10.10.10">
    <property type="entry name" value="Winged helix-like DNA-binding domain superfamily/Winged helix DNA-binding domain"/>
    <property type="match status" value="1"/>
</dbReference>
<dbReference type="InterPro" id="IPR000418">
    <property type="entry name" value="Ets_dom"/>
</dbReference>
<accession>A0ABM1Y0I7</accession>
<evidence type="ECO:0000259" key="6">
    <source>
        <dbReference type="PROSITE" id="PS51433"/>
    </source>
</evidence>
<dbReference type="Pfam" id="PF00178">
    <property type="entry name" value="Ets"/>
    <property type="match status" value="1"/>
</dbReference>
<dbReference type="SMART" id="SM00413">
    <property type="entry name" value="ETS"/>
    <property type="match status" value="1"/>
</dbReference>
<dbReference type="PRINTS" id="PR00454">
    <property type="entry name" value="ETSDOMAIN"/>
</dbReference>
<feature type="domain" description="ETS" evidence="5">
    <location>
        <begin position="158"/>
        <end position="238"/>
    </location>
</feature>
<keyword evidence="2 3" id="KW-0238">DNA-binding</keyword>
<evidence type="ECO:0000313" key="8">
    <source>
        <dbReference type="Proteomes" id="UP000069940"/>
    </source>
</evidence>
<organism evidence="7 8">
    <name type="scientific">Aedes albopictus</name>
    <name type="common">Asian tiger mosquito</name>
    <name type="synonym">Stegomyia albopicta</name>
    <dbReference type="NCBI Taxonomy" id="7160"/>
    <lineage>
        <taxon>Eukaryota</taxon>
        <taxon>Metazoa</taxon>
        <taxon>Ecdysozoa</taxon>
        <taxon>Arthropoda</taxon>
        <taxon>Hexapoda</taxon>
        <taxon>Insecta</taxon>
        <taxon>Pterygota</taxon>
        <taxon>Neoptera</taxon>
        <taxon>Endopterygota</taxon>
        <taxon>Diptera</taxon>
        <taxon>Nematocera</taxon>
        <taxon>Culicoidea</taxon>
        <taxon>Culicidae</taxon>
        <taxon>Culicinae</taxon>
        <taxon>Aedini</taxon>
        <taxon>Aedes</taxon>
        <taxon>Stegomyia</taxon>
    </lineage>
</organism>
<evidence type="ECO:0000256" key="1">
    <source>
        <dbReference type="ARBA" id="ARBA00005562"/>
    </source>
</evidence>
<evidence type="ECO:0008006" key="9">
    <source>
        <dbReference type="Google" id="ProtNLM"/>
    </source>
</evidence>
<dbReference type="InterPro" id="IPR046328">
    <property type="entry name" value="ETS_fam"/>
</dbReference>
<keyword evidence="3" id="KW-0539">Nucleus</keyword>
<dbReference type="SUPFAM" id="SSF47769">
    <property type="entry name" value="SAM/Pointed domain"/>
    <property type="match status" value="1"/>
</dbReference>
<feature type="compositionally biased region" description="Low complexity" evidence="4">
    <location>
        <begin position="292"/>
        <end position="309"/>
    </location>
</feature>
<feature type="region of interest" description="Disordered" evidence="4">
    <location>
        <begin position="24"/>
        <end position="56"/>
    </location>
</feature>
<dbReference type="PROSITE" id="PS50061">
    <property type="entry name" value="ETS_DOMAIN_3"/>
    <property type="match status" value="1"/>
</dbReference>
<feature type="domain" description="PNT" evidence="6">
    <location>
        <begin position="37"/>
        <end position="124"/>
    </location>
</feature>
<reference evidence="7" key="2">
    <citation type="submission" date="2025-05" db="UniProtKB">
        <authorList>
            <consortium name="EnsemblMetazoa"/>
        </authorList>
    </citation>
    <scope>IDENTIFICATION</scope>
    <source>
        <strain evidence="7">Foshan</strain>
    </source>
</reference>
<evidence type="ECO:0000259" key="5">
    <source>
        <dbReference type="PROSITE" id="PS50061"/>
    </source>
</evidence>
<dbReference type="Gene3D" id="1.10.150.50">
    <property type="entry name" value="Transcription Factor, Ets-1"/>
    <property type="match status" value="1"/>
</dbReference>
<sequence>MCITDRTGVCSKWNHHRVKRKMQDDDQFVRETSAPSDNESSTETEDSDIYVPNNPQDWESEHISSWVQWISKKFNIYPDLVPARFPSGGIELANFTKADFWVCAGSKAGGDALAKHFAYHLQLGTGIEDKLLSNDTDPEPYQLLNAASHRLIAQGGQIQLWQFLLELLADSSNERFIHWEGTNGEFKLTDPDEVARRWGERKAKPNMNYDKLSRALRYYYDKNIMTKVHGKRYAYKFDFHGLMAACQAQAQLSEPGTSGMISPSYSRYSSPVESYSGSPSSNPTEGSPRSFGLAASPGSASSSSPTSLATSSSAAAAGASGSRSGMMPPYWPSYSAYSVASTSQAPVTTNVPVTSSTTTVTNPTSEATFRTYNH</sequence>
<dbReference type="RefSeq" id="XP_029720256.2">
    <property type="nucleotide sequence ID" value="XM_029864396.2"/>
</dbReference>
<dbReference type="InterPro" id="IPR036390">
    <property type="entry name" value="WH_DNA-bd_sf"/>
</dbReference>
<dbReference type="PANTHER" id="PTHR11849">
    <property type="entry name" value="ETS"/>
    <property type="match status" value="1"/>
</dbReference>
<dbReference type="InterPro" id="IPR036388">
    <property type="entry name" value="WH-like_DNA-bd_sf"/>
</dbReference>
<dbReference type="InterPro" id="IPR003118">
    <property type="entry name" value="Pointed_dom"/>
</dbReference>
<feature type="region of interest" description="Disordered" evidence="4">
    <location>
        <begin position="271"/>
        <end position="309"/>
    </location>
</feature>
<dbReference type="SUPFAM" id="SSF46785">
    <property type="entry name" value="Winged helix' DNA-binding domain"/>
    <property type="match status" value="1"/>
</dbReference>
<feature type="compositionally biased region" description="Low complexity" evidence="4">
    <location>
        <begin position="271"/>
        <end position="281"/>
    </location>
</feature>
<proteinExistence type="inferred from homology"/>
<dbReference type="InterPro" id="IPR013761">
    <property type="entry name" value="SAM/pointed_sf"/>
</dbReference>
<dbReference type="PROSITE" id="PS00345">
    <property type="entry name" value="ETS_DOMAIN_1"/>
    <property type="match status" value="1"/>
</dbReference>
<dbReference type="GeneID" id="109411682"/>
<name>A0ABM1Y0I7_AEDAL</name>
<evidence type="ECO:0000256" key="3">
    <source>
        <dbReference type="RuleBase" id="RU004019"/>
    </source>
</evidence>
<comment type="similarity">
    <text evidence="1 3">Belongs to the ETS family.</text>
</comment>
<dbReference type="CDD" id="cd08203">
    <property type="entry name" value="SAM_PNT"/>
    <property type="match status" value="1"/>
</dbReference>